<dbReference type="Proteomes" id="UP000184600">
    <property type="component" value="Unassembled WGS sequence"/>
</dbReference>
<reference evidence="3" key="1">
    <citation type="submission" date="2016-12" db="EMBL/GenBank/DDBJ databases">
        <authorList>
            <person name="Rodrigo-Torres L."/>
            <person name="Arahal R.D."/>
            <person name="Lucena T."/>
        </authorList>
    </citation>
    <scope>NUCLEOTIDE SEQUENCE [LARGE SCALE GENOMIC DNA]</scope>
</reference>
<name>A0A1M7Z368_9VIBR</name>
<proteinExistence type="predicted"/>
<gene>
    <name evidence="2" type="ORF">VQ7734_04872</name>
</gene>
<protein>
    <submittedName>
        <fullName evidence="2">Uncharacterized protein</fullName>
    </submittedName>
</protein>
<feature type="region of interest" description="Disordered" evidence="1">
    <location>
        <begin position="1"/>
        <end position="22"/>
    </location>
</feature>
<sequence length="69" mass="7661">MMSGLHRKQGEMESPNWASLTPNNSIAKSMLCVKTSNKFEELGMHDKSSPIVMFFTAIQHVTLPVLVAL</sequence>
<dbReference type="EMBL" id="FRFG01000095">
    <property type="protein sequence ID" value="SHO59096.1"/>
    <property type="molecule type" value="Genomic_DNA"/>
</dbReference>
<organism evidence="2 3">
    <name type="scientific">Vibrio quintilis</name>
    <dbReference type="NCBI Taxonomy" id="1117707"/>
    <lineage>
        <taxon>Bacteria</taxon>
        <taxon>Pseudomonadati</taxon>
        <taxon>Pseudomonadota</taxon>
        <taxon>Gammaproteobacteria</taxon>
        <taxon>Vibrionales</taxon>
        <taxon>Vibrionaceae</taxon>
        <taxon>Vibrio</taxon>
    </lineage>
</organism>
<dbReference type="AlphaFoldDB" id="A0A1M7Z368"/>
<keyword evidence="3" id="KW-1185">Reference proteome</keyword>
<evidence type="ECO:0000313" key="3">
    <source>
        <dbReference type="Proteomes" id="UP000184600"/>
    </source>
</evidence>
<accession>A0A1M7Z368</accession>
<evidence type="ECO:0000313" key="2">
    <source>
        <dbReference type="EMBL" id="SHO59096.1"/>
    </source>
</evidence>
<evidence type="ECO:0000256" key="1">
    <source>
        <dbReference type="SAM" id="MobiDB-lite"/>
    </source>
</evidence>